<dbReference type="AlphaFoldDB" id="A0ABD2X5W1"/>
<evidence type="ECO:0000313" key="2">
    <source>
        <dbReference type="EMBL" id="KAL3400687.1"/>
    </source>
</evidence>
<reference evidence="2 3" key="1">
    <citation type="journal article" date="2024" name="bioRxiv">
        <title>A reference genome for Trichogramma kaykai: A tiny desert-dwelling parasitoid wasp with competing sex-ratio distorters.</title>
        <authorList>
            <person name="Culotta J."/>
            <person name="Lindsey A.R."/>
        </authorList>
    </citation>
    <scope>NUCLEOTIDE SEQUENCE [LARGE SCALE GENOMIC DNA]</scope>
    <source>
        <strain evidence="2 3">KSX58</strain>
    </source>
</reference>
<organism evidence="2 3">
    <name type="scientific">Trichogramma kaykai</name>
    <dbReference type="NCBI Taxonomy" id="54128"/>
    <lineage>
        <taxon>Eukaryota</taxon>
        <taxon>Metazoa</taxon>
        <taxon>Ecdysozoa</taxon>
        <taxon>Arthropoda</taxon>
        <taxon>Hexapoda</taxon>
        <taxon>Insecta</taxon>
        <taxon>Pterygota</taxon>
        <taxon>Neoptera</taxon>
        <taxon>Endopterygota</taxon>
        <taxon>Hymenoptera</taxon>
        <taxon>Apocrita</taxon>
        <taxon>Proctotrupomorpha</taxon>
        <taxon>Chalcidoidea</taxon>
        <taxon>Trichogrammatidae</taxon>
        <taxon>Trichogramma</taxon>
    </lineage>
</organism>
<proteinExistence type="predicted"/>
<comment type="caution">
    <text evidence="2">The sequence shown here is derived from an EMBL/GenBank/DDBJ whole genome shotgun (WGS) entry which is preliminary data.</text>
</comment>
<gene>
    <name evidence="2" type="ORF">TKK_005845</name>
</gene>
<dbReference type="EMBL" id="JBJJXI010000050">
    <property type="protein sequence ID" value="KAL3400687.1"/>
    <property type="molecule type" value="Genomic_DNA"/>
</dbReference>
<feature type="region of interest" description="Disordered" evidence="1">
    <location>
        <begin position="170"/>
        <end position="217"/>
    </location>
</feature>
<feature type="compositionally biased region" description="Basic and acidic residues" evidence="1">
    <location>
        <begin position="179"/>
        <end position="211"/>
    </location>
</feature>
<protein>
    <submittedName>
        <fullName evidence="2">Uncharacterized protein</fullName>
    </submittedName>
</protein>
<dbReference type="Proteomes" id="UP001627154">
    <property type="component" value="Unassembled WGS sequence"/>
</dbReference>
<evidence type="ECO:0000313" key="3">
    <source>
        <dbReference type="Proteomes" id="UP001627154"/>
    </source>
</evidence>
<accession>A0ABD2X5W1</accession>
<sequence>MNYLHEIINKWIIAGAPAIRQIVTDGSKALQNAVSLCYNKCSFKKYLDWCHRLAMGSKIELPNCYIRADIAHLIKAACRWNCFPKDNEIAKDFYVRLIACLSKVDNFKDFSKIIFQIFIACGSSKLSETTSHSIDCLKDIIKSHKLHLCDDECECDLCCEPTLDEYHLKKTNKNTPQDAEAKQKESVNEDEKNESVNEDEKHESVNEEKTNESVNEGNKNSSLIVNAIKDIQASASEHFCHDCQLSDNKYFCKDLIKNITVLFTEYPTWTNIMLETFGSKIMVATSGRSECLFSDLRNITEISRPITCQLFIAEYVNYYLRGSVNTAMSDLINSTLKSPHLQSRRKKLKKVVNRKRGKYLEKCPDIEERHKQTKKIKKPTLIRNANLGMPIELNSVYHAFEASMFDSIFELCHSDFSNFHSYSFQVSESCKLHNSCFMTFVKKYATNANDKSFKFEEERLKLSLQFFDFNDGKMINNISFEQLIERMFKKCFSDVFLISMTKSFADEKILNISKLEYYIQAFLKQTNNKLDFFFFVNMKEFETQDIVLSNIPEKIVFSGEVYILAGAVGFTQSKFNSNFVHYHSYCRTINNTWFIKNDQAKKIMRINEHATIEKFCILMYVQSIID</sequence>
<name>A0ABD2X5W1_9HYME</name>
<evidence type="ECO:0000256" key="1">
    <source>
        <dbReference type="SAM" id="MobiDB-lite"/>
    </source>
</evidence>
<keyword evidence="3" id="KW-1185">Reference proteome</keyword>